<sequence length="325" mass="35238">MIKQSAIAFAFLVAIVGSATAQVTRVEVYPIASVTLADSDFLAGRSNGQPVTIAGELHIPKAGADRLPAVILLHGAGGMGGVGGSIDEWSRALNQLGIATFAIDSFSGRGIISTILDQARLGRLNMVADAYRALDLLAKHPRIDPHRIAVMGFSRGGQSALYSAMNRLYATLGPANKLRFAAHVAFYPDCTTTYRDDSDVSDKPIRILHGTPDNYNPVAPCRAYVERLTSAHKDVKLIEFPDAYHVFDAPSLRTPLTLKGAATTRHCQLVEADDHQIVNHETQKPFSYADACVEKDPMLAYNEAASNQAHLIVRDFLTEIFQLKP</sequence>
<evidence type="ECO:0000256" key="2">
    <source>
        <dbReference type="SAM" id="SignalP"/>
    </source>
</evidence>
<name>A0A844ST24_9BRAD</name>
<keyword evidence="1" id="KW-0378">Hydrolase</keyword>
<evidence type="ECO:0000313" key="4">
    <source>
        <dbReference type="EMBL" id="MVT69086.1"/>
    </source>
</evidence>
<dbReference type="InterPro" id="IPR050261">
    <property type="entry name" value="FrsA_esterase"/>
</dbReference>
<evidence type="ECO:0000313" key="5">
    <source>
        <dbReference type="Proteomes" id="UP000436468"/>
    </source>
</evidence>
<dbReference type="SUPFAM" id="SSF53474">
    <property type="entry name" value="alpha/beta-Hydrolases"/>
    <property type="match status" value="1"/>
</dbReference>
<feature type="domain" description="Dienelactone hydrolase" evidence="3">
    <location>
        <begin position="57"/>
        <end position="253"/>
    </location>
</feature>
<accession>A0A844ST24</accession>
<dbReference type="Gene3D" id="3.40.50.1820">
    <property type="entry name" value="alpha/beta hydrolase"/>
    <property type="match status" value="1"/>
</dbReference>
<keyword evidence="5" id="KW-1185">Reference proteome</keyword>
<dbReference type="InterPro" id="IPR029058">
    <property type="entry name" value="AB_hydrolase_fold"/>
</dbReference>
<comment type="caution">
    <text evidence="4">The sequence shown here is derived from an EMBL/GenBank/DDBJ whole genome shotgun (WGS) entry which is preliminary data.</text>
</comment>
<dbReference type="Proteomes" id="UP000436468">
    <property type="component" value="Unassembled WGS sequence"/>
</dbReference>
<feature type="signal peptide" evidence="2">
    <location>
        <begin position="1"/>
        <end position="21"/>
    </location>
</feature>
<protein>
    <submittedName>
        <fullName evidence="4">Carboxymethylenebutenolidase</fullName>
    </submittedName>
</protein>
<dbReference type="Pfam" id="PF01738">
    <property type="entry name" value="DLH"/>
    <property type="match status" value="1"/>
</dbReference>
<gene>
    <name evidence="4" type="ORF">GPL21_28755</name>
</gene>
<dbReference type="EMBL" id="WQNF01000026">
    <property type="protein sequence ID" value="MVT69086.1"/>
    <property type="molecule type" value="Genomic_DNA"/>
</dbReference>
<dbReference type="RefSeq" id="WP_063616634.1">
    <property type="nucleotide sequence ID" value="NZ_WQNF01000026.1"/>
</dbReference>
<organism evidence="4 5">
    <name type="scientific">Bradyrhizobium pachyrhizi</name>
    <dbReference type="NCBI Taxonomy" id="280333"/>
    <lineage>
        <taxon>Bacteria</taxon>
        <taxon>Pseudomonadati</taxon>
        <taxon>Pseudomonadota</taxon>
        <taxon>Alphaproteobacteria</taxon>
        <taxon>Hyphomicrobiales</taxon>
        <taxon>Nitrobacteraceae</taxon>
        <taxon>Bradyrhizobium</taxon>
    </lineage>
</organism>
<evidence type="ECO:0000259" key="3">
    <source>
        <dbReference type="Pfam" id="PF01738"/>
    </source>
</evidence>
<dbReference type="PANTHER" id="PTHR22946">
    <property type="entry name" value="DIENELACTONE HYDROLASE DOMAIN-CONTAINING PROTEIN-RELATED"/>
    <property type="match status" value="1"/>
</dbReference>
<dbReference type="PANTHER" id="PTHR22946:SF9">
    <property type="entry name" value="POLYKETIDE TRANSFERASE AF380"/>
    <property type="match status" value="1"/>
</dbReference>
<dbReference type="GO" id="GO:0052689">
    <property type="term" value="F:carboxylic ester hydrolase activity"/>
    <property type="evidence" value="ECO:0007669"/>
    <property type="project" value="UniProtKB-ARBA"/>
</dbReference>
<feature type="chain" id="PRO_5032873394" evidence="2">
    <location>
        <begin position="22"/>
        <end position="325"/>
    </location>
</feature>
<evidence type="ECO:0000256" key="1">
    <source>
        <dbReference type="ARBA" id="ARBA00022801"/>
    </source>
</evidence>
<proteinExistence type="predicted"/>
<keyword evidence="2" id="KW-0732">Signal</keyword>
<dbReference type="InterPro" id="IPR002925">
    <property type="entry name" value="Dienelactn_hydro"/>
</dbReference>
<reference evidence="4 5" key="1">
    <citation type="submission" date="2019-12" db="EMBL/GenBank/DDBJ databases">
        <title>Draft genome sequences Bradyrhizobium cajani AMBPC1010, Bradyrhizobium pachyrhizi AMBPC1040 and Bradyrhizobium yuanmingense ALSPC3051, three plant growth promoting strains isolated from nodules of Cajanus cajan L. in Dominican Republic.</title>
        <authorList>
            <person name="Flores-Felix J.D."/>
            <person name="Araujo J."/>
            <person name="Diaz-Alcantara C."/>
            <person name="Gonzalez-Andres F."/>
            <person name="Velazquez E."/>
        </authorList>
    </citation>
    <scope>NUCLEOTIDE SEQUENCE [LARGE SCALE GENOMIC DNA]</scope>
    <source>
        <strain evidence="4 5">1040</strain>
    </source>
</reference>
<dbReference type="AlphaFoldDB" id="A0A844ST24"/>